<keyword evidence="2 7" id="KW-0808">Transferase</keyword>
<evidence type="ECO:0000256" key="6">
    <source>
        <dbReference type="ARBA" id="ARBA00023315"/>
    </source>
</evidence>
<dbReference type="Proteomes" id="UP000095751">
    <property type="component" value="Unassembled WGS sequence"/>
</dbReference>
<evidence type="ECO:0000259" key="8">
    <source>
        <dbReference type="Pfam" id="PF01529"/>
    </source>
</evidence>
<feature type="non-terminal residue" evidence="9">
    <location>
        <position position="189"/>
    </location>
</feature>
<reference evidence="9 10" key="1">
    <citation type="submission" date="2016-09" db="EMBL/GenBank/DDBJ databases">
        <title>Extensive genetic diversity and differential bi-allelic expression allows diatom success in the polar Southern Ocean.</title>
        <authorList>
            <consortium name="DOE Joint Genome Institute"/>
            <person name="Mock T."/>
            <person name="Otillar R.P."/>
            <person name="Strauss J."/>
            <person name="Dupont C."/>
            <person name="Frickenhaus S."/>
            <person name="Maumus F."/>
            <person name="Mcmullan M."/>
            <person name="Sanges R."/>
            <person name="Schmutz J."/>
            <person name="Toseland A."/>
            <person name="Valas R."/>
            <person name="Veluchamy A."/>
            <person name="Ward B.J."/>
            <person name="Allen A."/>
            <person name="Barry K."/>
            <person name="Falciatore A."/>
            <person name="Ferrante M."/>
            <person name="Fortunato A.E."/>
            <person name="Gloeckner G."/>
            <person name="Gruber A."/>
            <person name="Hipkin R."/>
            <person name="Janech M."/>
            <person name="Kroth P."/>
            <person name="Leese F."/>
            <person name="Lindquist E."/>
            <person name="Lyon B.R."/>
            <person name="Martin J."/>
            <person name="Mayer C."/>
            <person name="Parker M."/>
            <person name="Quesneville H."/>
            <person name="Raymond J."/>
            <person name="Uhlig C."/>
            <person name="Valentin K.U."/>
            <person name="Worden A.Z."/>
            <person name="Armbrust E.V."/>
            <person name="Bowler C."/>
            <person name="Green B."/>
            <person name="Moulton V."/>
            <person name="Van Oosterhout C."/>
            <person name="Grigoriev I."/>
        </authorList>
    </citation>
    <scope>NUCLEOTIDE SEQUENCE [LARGE SCALE GENOMIC DNA]</scope>
    <source>
        <strain evidence="9 10">CCMP1102</strain>
    </source>
</reference>
<dbReference type="InterPro" id="IPR039859">
    <property type="entry name" value="PFA4/ZDH16/20/ERF2-like"/>
</dbReference>
<dbReference type="GO" id="GO:0005794">
    <property type="term" value="C:Golgi apparatus"/>
    <property type="evidence" value="ECO:0007669"/>
    <property type="project" value="TreeGrafter"/>
</dbReference>
<accession>A0A1E7F0R7</accession>
<evidence type="ECO:0000313" key="10">
    <source>
        <dbReference type="Proteomes" id="UP000095751"/>
    </source>
</evidence>
<comment type="catalytic activity">
    <reaction evidence="7">
        <text>L-cysteinyl-[protein] + hexadecanoyl-CoA = S-hexadecanoyl-L-cysteinyl-[protein] + CoA</text>
        <dbReference type="Rhea" id="RHEA:36683"/>
        <dbReference type="Rhea" id="RHEA-COMP:10131"/>
        <dbReference type="Rhea" id="RHEA-COMP:11032"/>
        <dbReference type="ChEBI" id="CHEBI:29950"/>
        <dbReference type="ChEBI" id="CHEBI:57287"/>
        <dbReference type="ChEBI" id="CHEBI:57379"/>
        <dbReference type="ChEBI" id="CHEBI:74151"/>
        <dbReference type="EC" id="2.3.1.225"/>
    </reaction>
</comment>
<evidence type="ECO:0000256" key="3">
    <source>
        <dbReference type="ARBA" id="ARBA00022692"/>
    </source>
</evidence>
<dbReference type="EC" id="2.3.1.225" evidence="7"/>
<dbReference type="GO" id="GO:0016020">
    <property type="term" value="C:membrane"/>
    <property type="evidence" value="ECO:0007669"/>
    <property type="project" value="UniProtKB-SubCell"/>
</dbReference>
<sequence>HLGNYHRSIGYGVFTVCVGSWRVACNVDPGNVTEQTIARYDNYPYDDFLYKKNNNICPTLNIRKIARSKYDRRTGGRHIPRFDHYCGWLDSPIGEENYRYFLFFLFVHQSMVVYGSAVLYIILRGKVFEAQAETGSLLLLSSAALVTSILWRHVWITTALFVMLTTTAVLGSFFAFHMWLIYKGLTTNE</sequence>
<feature type="non-terminal residue" evidence="9">
    <location>
        <position position="1"/>
    </location>
</feature>
<dbReference type="AlphaFoldDB" id="A0A1E7F0R7"/>
<dbReference type="EMBL" id="KV784366">
    <property type="protein sequence ID" value="OEU11686.1"/>
    <property type="molecule type" value="Genomic_DNA"/>
</dbReference>
<comment type="subcellular location">
    <subcellularLocation>
        <location evidence="1">Membrane</location>
        <topology evidence="1">Multi-pass membrane protein</topology>
    </subcellularLocation>
</comment>
<feature type="transmembrane region" description="Helical" evidence="7">
    <location>
        <begin position="160"/>
        <end position="182"/>
    </location>
</feature>
<evidence type="ECO:0000256" key="1">
    <source>
        <dbReference type="ARBA" id="ARBA00004141"/>
    </source>
</evidence>
<dbReference type="InterPro" id="IPR001594">
    <property type="entry name" value="Palmitoyltrfase_DHHC"/>
</dbReference>
<dbReference type="InParanoid" id="A0A1E7F0R7"/>
<protein>
    <recommendedName>
        <fullName evidence="7">Palmitoyltransferase</fullName>
        <ecNumber evidence="7">2.3.1.225</ecNumber>
    </recommendedName>
</protein>
<dbReference type="PANTHER" id="PTHR22883:SF445">
    <property type="entry name" value="PALMITOYLTRANSFERASE"/>
    <property type="match status" value="1"/>
</dbReference>
<gene>
    <name evidence="9" type="ORF">FRACYDRAFT_143225</name>
</gene>
<keyword evidence="6 7" id="KW-0012">Acyltransferase</keyword>
<dbReference type="FunCoup" id="A0A1E7F0R7">
    <property type="interactions" value="9"/>
</dbReference>
<evidence type="ECO:0000313" key="9">
    <source>
        <dbReference type="EMBL" id="OEU11686.1"/>
    </source>
</evidence>
<proteinExistence type="inferred from homology"/>
<dbReference type="GO" id="GO:0006612">
    <property type="term" value="P:protein targeting to membrane"/>
    <property type="evidence" value="ECO:0007669"/>
    <property type="project" value="TreeGrafter"/>
</dbReference>
<evidence type="ECO:0000256" key="2">
    <source>
        <dbReference type="ARBA" id="ARBA00022679"/>
    </source>
</evidence>
<dbReference type="GO" id="GO:0019706">
    <property type="term" value="F:protein-cysteine S-palmitoyltransferase activity"/>
    <property type="evidence" value="ECO:0007669"/>
    <property type="project" value="UniProtKB-EC"/>
</dbReference>
<dbReference type="PANTHER" id="PTHR22883">
    <property type="entry name" value="ZINC FINGER DHHC DOMAIN CONTAINING PROTEIN"/>
    <property type="match status" value="1"/>
</dbReference>
<evidence type="ECO:0000256" key="5">
    <source>
        <dbReference type="ARBA" id="ARBA00023136"/>
    </source>
</evidence>
<organism evidence="9 10">
    <name type="scientific">Fragilariopsis cylindrus CCMP1102</name>
    <dbReference type="NCBI Taxonomy" id="635003"/>
    <lineage>
        <taxon>Eukaryota</taxon>
        <taxon>Sar</taxon>
        <taxon>Stramenopiles</taxon>
        <taxon>Ochrophyta</taxon>
        <taxon>Bacillariophyta</taxon>
        <taxon>Bacillariophyceae</taxon>
        <taxon>Bacillariophycidae</taxon>
        <taxon>Bacillariales</taxon>
        <taxon>Bacillariaceae</taxon>
        <taxon>Fragilariopsis</taxon>
    </lineage>
</organism>
<keyword evidence="4 7" id="KW-1133">Transmembrane helix</keyword>
<feature type="transmembrane region" description="Helical" evidence="7">
    <location>
        <begin position="135"/>
        <end position="154"/>
    </location>
</feature>
<comment type="domain">
    <text evidence="7">The DHHC domain is required for palmitoyltransferase activity.</text>
</comment>
<comment type="similarity">
    <text evidence="7">Belongs to the DHHC palmitoyltransferase family.</text>
</comment>
<dbReference type="GO" id="GO:0005783">
    <property type="term" value="C:endoplasmic reticulum"/>
    <property type="evidence" value="ECO:0007669"/>
    <property type="project" value="TreeGrafter"/>
</dbReference>
<dbReference type="KEGG" id="fcy:FRACYDRAFT_143225"/>
<name>A0A1E7F0R7_9STRA</name>
<dbReference type="OrthoDB" id="5977743at2759"/>
<evidence type="ECO:0000256" key="4">
    <source>
        <dbReference type="ARBA" id="ARBA00022989"/>
    </source>
</evidence>
<keyword evidence="10" id="KW-1185">Reference proteome</keyword>
<feature type="transmembrane region" description="Helical" evidence="7">
    <location>
        <begin position="100"/>
        <end position="123"/>
    </location>
</feature>
<keyword evidence="5 7" id="KW-0472">Membrane</keyword>
<feature type="domain" description="Palmitoyltransferase DHHC" evidence="8">
    <location>
        <begin position="52"/>
        <end position="189"/>
    </location>
</feature>
<dbReference type="Pfam" id="PF01529">
    <property type="entry name" value="DHHC"/>
    <property type="match status" value="1"/>
</dbReference>
<keyword evidence="3 7" id="KW-0812">Transmembrane</keyword>
<dbReference type="PROSITE" id="PS50216">
    <property type="entry name" value="DHHC"/>
    <property type="match status" value="1"/>
</dbReference>
<evidence type="ECO:0000256" key="7">
    <source>
        <dbReference type="RuleBase" id="RU079119"/>
    </source>
</evidence>